<organism evidence="1 2">
    <name type="scientific">Lactobacillus equicursoris 66c</name>
    <dbReference type="NCBI Taxonomy" id="872326"/>
    <lineage>
        <taxon>Bacteria</taxon>
        <taxon>Bacillati</taxon>
        <taxon>Bacillota</taxon>
        <taxon>Bacilli</taxon>
        <taxon>Lactobacillales</taxon>
        <taxon>Lactobacillaceae</taxon>
        <taxon>Lactobacillus</taxon>
    </lineage>
</organism>
<dbReference type="Proteomes" id="UP000009325">
    <property type="component" value="Unassembled WGS sequence"/>
</dbReference>
<gene>
    <name evidence="1" type="ORF">BN146_09370</name>
</gene>
<dbReference type="EMBL" id="CALZ01000138">
    <property type="protein sequence ID" value="CCK84420.1"/>
    <property type="molecule type" value="Genomic_DNA"/>
</dbReference>
<comment type="caution">
    <text evidence="1">The sequence shown here is derived from an EMBL/GenBank/DDBJ whole genome shotgun (WGS) entry which is preliminary data.</text>
</comment>
<dbReference type="AlphaFoldDB" id="K0NY07"/>
<evidence type="ECO:0000313" key="2">
    <source>
        <dbReference type="Proteomes" id="UP000009325"/>
    </source>
</evidence>
<protein>
    <submittedName>
        <fullName evidence="1">Uncharacterized protein</fullName>
    </submittedName>
</protein>
<name>K0NY07_9LACO</name>
<evidence type="ECO:0000313" key="1">
    <source>
        <dbReference type="EMBL" id="CCK84420.1"/>
    </source>
</evidence>
<dbReference type="RefSeq" id="WP_009558545.1">
    <property type="nucleotide sequence ID" value="NZ_CALZ01000138.1"/>
</dbReference>
<accession>K0NY07</accession>
<reference evidence="1 2" key="1">
    <citation type="submission" date="2012-08" db="EMBL/GenBank/DDBJ databases">
        <title>Draft Genome Sequences of Lactobacillus equicursoris CIP 110162T, isolated from thoroughbred racehorse feces and Lactobacillus sp. CRBIP 24.137 isolated from urine of human.</title>
        <authorList>
            <person name="Cousin S."/>
            <person name="Loux V."/>
            <person name="Ma L."/>
            <person name="Creno S."/>
            <person name="Clermont D."/>
            <person name="Bizet C."/>
            <person name="Bouchier C."/>
        </authorList>
    </citation>
    <scope>NUCLEOTIDE SEQUENCE [LARGE SCALE GENOMIC DNA]</scope>
    <source>
        <strain evidence="1 2">66c</strain>
    </source>
</reference>
<sequence>MIWDYSQRLGVDYDNAYNLMQAFGIPSKMFGVVINLMKGVA</sequence>
<proteinExistence type="predicted"/>